<accession>A0ABN2RAX2</accession>
<comment type="caution">
    <text evidence="1">The sequence shown here is derived from an EMBL/GenBank/DDBJ whole genome shotgun (WGS) entry which is preliminary data.</text>
</comment>
<dbReference type="SUPFAM" id="SSF55961">
    <property type="entry name" value="Bet v1-like"/>
    <property type="match status" value="1"/>
</dbReference>
<dbReference type="Pfam" id="PF10604">
    <property type="entry name" value="Polyketide_cyc2"/>
    <property type="match status" value="1"/>
</dbReference>
<evidence type="ECO:0000313" key="2">
    <source>
        <dbReference type="Proteomes" id="UP001499854"/>
    </source>
</evidence>
<dbReference type="RefSeq" id="WP_425558633.1">
    <property type="nucleotide sequence ID" value="NZ_BAAAQM010000011.1"/>
</dbReference>
<gene>
    <name evidence="1" type="ORF">GCM10009838_24800</name>
</gene>
<dbReference type="InterPro" id="IPR019587">
    <property type="entry name" value="Polyketide_cyclase/dehydratase"/>
</dbReference>
<organism evidence="1 2">
    <name type="scientific">Catenulispora subtropica</name>
    <dbReference type="NCBI Taxonomy" id="450798"/>
    <lineage>
        <taxon>Bacteria</taxon>
        <taxon>Bacillati</taxon>
        <taxon>Actinomycetota</taxon>
        <taxon>Actinomycetes</taxon>
        <taxon>Catenulisporales</taxon>
        <taxon>Catenulisporaceae</taxon>
        <taxon>Catenulispora</taxon>
    </lineage>
</organism>
<dbReference type="Proteomes" id="UP001499854">
    <property type="component" value="Unassembled WGS sequence"/>
</dbReference>
<sequence>MKVTRTITVDRPLHTVVAYLTDFGNTVHWDPGTISCTRTDRGPISVGSSWRNVSTFNGRTTELDYRLERLEPARLTFVGHNDHATTVDDLLFAKDGDATTITYNAEITFKGLLRLATPLLHGRFERLADEVQTSLTAELELL</sequence>
<dbReference type="InterPro" id="IPR023393">
    <property type="entry name" value="START-like_dom_sf"/>
</dbReference>
<proteinExistence type="predicted"/>
<reference evidence="1 2" key="1">
    <citation type="journal article" date="2019" name="Int. J. Syst. Evol. Microbiol.">
        <title>The Global Catalogue of Microorganisms (GCM) 10K type strain sequencing project: providing services to taxonomists for standard genome sequencing and annotation.</title>
        <authorList>
            <consortium name="The Broad Institute Genomics Platform"/>
            <consortium name="The Broad Institute Genome Sequencing Center for Infectious Disease"/>
            <person name="Wu L."/>
            <person name="Ma J."/>
        </authorList>
    </citation>
    <scope>NUCLEOTIDE SEQUENCE [LARGE SCALE GENOMIC DNA]</scope>
    <source>
        <strain evidence="1 2">JCM 16013</strain>
    </source>
</reference>
<dbReference type="EMBL" id="BAAAQM010000011">
    <property type="protein sequence ID" value="GAA1966170.1"/>
    <property type="molecule type" value="Genomic_DNA"/>
</dbReference>
<protein>
    <submittedName>
        <fullName evidence="1">SRPBCC family protein</fullName>
    </submittedName>
</protein>
<name>A0ABN2RAX2_9ACTN</name>
<evidence type="ECO:0000313" key="1">
    <source>
        <dbReference type="EMBL" id="GAA1966170.1"/>
    </source>
</evidence>
<keyword evidence="2" id="KW-1185">Reference proteome</keyword>
<dbReference type="Gene3D" id="3.30.530.20">
    <property type="match status" value="1"/>
</dbReference>